<dbReference type="OrthoDB" id="9758917at2"/>
<reference evidence="4 5" key="1">
    <citation type="submission" date="2018-06" db="EMBL/GenBank/DDBJ databases">
        <title>Spongiibacterium sp. HME9304 Genome sequencing and assembly.</title>
        <authorList>
            <person name="Kang H."/>
            <person name="Kim H."/>
            <person name="Joh K."/>
        </authorList>
    </citation>
    <scope>NUCLEOTIDE SEQUENCE [LARGE SCALE GENOMIC DNA]</scope>
    <source>
        <strain evidence="4 5">HME9304</strain>
    </source>
</reference>
<dbReference type="GO" id="GO:0004252">
    <property type="term" value="F:serine-type endopeptidase activity"/>
    <property type="evidence" value="ECO:0007669"/>
    <property type="project" value="InterPro"/>
</dbReference>
<dbReference type="InterPro" id="IPR009003">
    <property type="entry name" value="Peptidase_S1_PA"/>
</dbReference>
<keyword evidence="5" id="KW-1185">Reference proteome</keyword>
<dbReference type="Proteomes" id="UP000248536">
    <property type="component" value="Chromosome"/>
</dbReference>
<dbReference type="KEGG" id="spon:HME9304_00008"/>
<evidence type="ECO:0000256" key="2">
    <source>
        <dbReference type="ARBA" id="ARBA00022801"/>
    </source>
</evidence>
<dbReference type="SUPFAM" id="SSF50494">
    <property type="entry name" value="Trypsin-like serine proteases"/>
    <property type="match status" value="1"/>
</dbReference>
<dbReference type="RefSeq" id="WP_112376639.1">
    <property type="nucleotide sequence ID" value="NZ_CP030104.1"/>
</dbReference>
<dbReference type="GO" id="GO:0006508">
    <property type="term" value="P:proteolysis"/>
    <property type="evidence" value="ECO:0007669"/>
    <property type="project" value="UniProtKB-KW"/>
</dbReference>
<proteinExistence type="predicted"/>
<evidence type="ECO:0000256" key="1">
    <source>
        <dbReference type="ARBA" id="ARBA00022670"/>
    </source>
</evidence>
<protein>
    <submittedName>
        <fullName evidence="4">Peptidase Do</fullName>
        <ecNumber evidence="4">3.4.21.107</ecNumber>
    </submittedName>
</protein>
<dbReference type="PRINTS" id="PR00834">
    <property type="entry name" value="PROTEASES2C"/>
</dbReference>
<organism evidence="4 5">
    <name type="scientific">Flagellimonas maritima</name>
    <dbReference type="NCBI Taxonomy" id="1383885"/>
    <lineage>
        <taxon>Bacteria</taxon>
        <taxon>Pseudomonadati</taxon>
        <taxon>Bacteroidota</taxon>
        <taxon>Flavobacteriia</taxon>
        <taxon>Flavobacteriales</taxon>
        <taxon>Flavobacteriaceae</taxon>
        <taxon>Flagellimonas</taxon>
    </lineage>
</organism>
<gene>
    <name evidence="4" type="primary">degP</name>
    <name evidence="4" type="ORF">HME9304_00008</name>
</gene>
<dbReference type="InterPro" id="IPR051201">
    <property type="entry name" value="Chloro_Bact_Ser_Proteases"/>
</dbReference>
<feature type="domain" description="PDZ" evidence="3">
    <location>
        <begin position="268"/>
        <end position="359"/>
    </location>
</feature>
<dbReference type="Pfam" id="PF13180">
    <property type="entry name" value="PDZ_2"/>
    <property type="match status" value="1"/>
</dbReference>
<dbReference type="Gene3D" id="2.30.42.10">
    <property type="match status" value="1"/>
</dbReference>
<dbReference type="PROSITE" id="PS50106">
    <property type="entry name" value="PDZ"/>
    <property type="match status" value="1"/>
</dbReference>
<dbReference type="EC" id="3.4.21.107" evidence="4"/>
<accession>A0A2Z4LMG6</accession>
<keyword evidence="2 4" id="KW-0378">Hydrolase</keyword>
<dbReference type="InterPro" id="IPR001478">
    <property type="entry name" value="PDZ"/>
</dbReference>
<dbReference type="Gene3D" id="2.40.10.120">
    <property type="match status" value="1"/>
</dbReference>
<dbReference type="EMBL" id="CP030104">
    <property type="protein sequence ID" value="AWX43021.1"/>
    <property type="molecule type" value="Genomic_DNA"/>
</dbReference>
<dbReference type="PANTHER" id="PTHR43343:SF3">
    <property type="entry name" value="PROTEASE DO-LIKE 8, CHLOROPLASTIC"/>
    <property type="match status" value="1"/>
</dbReference>
<sequence length="463" mass="49812">MKKIANLLIVSVFAGAITLGAYKLFFEKDSYKWVAENQEVPFLSTSGLAASAKGAGINEVDFTIAAEKTVNAVVHVKNVTMSKGTNSLADFFYGSERNQIPQVGTGSGVIISPDGYIVTNNHVIATASQLEITLNNNKSYDAEVIGADPDSDIALLKIDVEGTLPYLAFGDSDNAKVGEWVLAVGNPFSLTSTVTAGIVSAKARSLGRNQSFIQTDAAVNPGNSGGALVNTNGDLIGINTAITSQTGSYVGYSFAVPSNIAKKVVEDIMEFGNVQRGLLGISAANARSKEAIELGLNEIEGVYISQVSEDSGAEEAGLEAGDIIKQVDNIHIKKFSELTGYLSSKRPGDVVEVVVERDDERLSKRVTLKKQQTIILPMTGFMVKNLTKEDKKTFGVSKGVKITDVPEGYSRYDLKNKVITEVDDKEITNIDDAKKHFGEISRYGRTSFTMINEKGEKERLILQ</sequence>
<dbReference type="SMART" id="SM00228">
    <property type="entry name" value="PDZ"/>
    <property type="match status" value="1"/>
</dbReference>
<dbReference type="InterPro" id="IPR036034">
    <property type="entry name" value="PDZ_sf"/>
</dbReference>
<dbReference type="PANTHER" id="PTHR43343">
    <property type="entry name" value="PEPTIDASE S12"/>
    <property type="match status" value="1"/>
</dbReference>
<dbReference type="AlphaFoldDB" id="A0A2Z4LMG6"/>
<evidence type="ECO:0000313" key="4">
    <source>
        <dbReference type="EMBL" id="AWX43021.1"/>
    </source>
</evidence>
<dbReference type="SUPFAM" id="SSF50156">
    <property type="entry name" value="PDZ domain-like"/>
    <property type="match status" value="1"/>
</dbReference>
<evidence type="ECO:0000259" key="3">
    <source>
        <dbReference type="PROSITE" id="PS50106"/>
    </source>
</evidence>
<dbReference type="Pfam" id="PF13365">
    <property type="entry name" value="Trypsin_2"/>
    <property type="match status" value="1"/>
</dbReference>
<evidence type="ECO:0000313" key="5">
    <source>
        <dbReference type="Proteomes" id="UP000248536"/>
    </source>
</evidence>
<dbReference type="InterPro" id="IPR001940">
    <property type="entry name" value="Peptidase_S1C"/>
</dbReference>
<name>A0A2Z4LMG6_9FLAO</name>
<keyword evidence="1" id="KW-0645">Protease</keyword>